<evidence type="ECO:0000313" key="7">
    <source>
        <dbReference type="EMBL" id="SFD37809.1"/>
    </source>
</evidence>
<dbReference type="PROSITE" id="PS50977">
    <property type="entry name" value="HTH_TETR_2"/>
    <property type="match status" value="1"/>
</dbReference>
<evidence type="ECO:0000256" key="3">
    <source>
        <dbReference type="ARBA" id="ARBA00023163"/>
    </source>
</evidence>
<evidence type="ECO:0000256" key="4">
    <source>
        <dbReference type="PROSITE-ProRule" id="PRU00335"/>
    </source>
</evidence>
<dbReference type="GO" id="GO:0045892">
    <property type="term" value="P:negative regulation of DNA-templated transcription"/>
    <property type="evidence" value="ECO:0007669"/>
    <property type="project" value="InterPro"/>
</dbReference>
<proteinExistence type="predicted"/>
<dbReference type="Proteomes" id="UP000236729">
    <property type="component" value="Unassembled WGS sequence"/>
</dbReference>
<dbReference type="Gene3D" id="1.10.10.60">
    <property type="entry name" value="Homeodomain-like"/>
    <property type="match status" value="1"/>
</dbReference>
<name>A0A1H6E6C4_9PSEU</name>
<dbReference type="InterPro" id="IPR001647">
    <property type="entry name" value="HTH_TetR"/>
</dbReference>
<dbReference type="InterPro" id="IPR036271">
    <property type="entry name" value="Tet_transcr_reg_TetR-rel_C_sf"/>
</dbReference>
<reference evidence="6" key="1">
    <citation type="submission" date="2016-10" db="EMBL/GenBank/DDBJ databases">
        <authorList>
            <person name="de Groot N.N."/>
        </authorList>
    </citation>
    <scope>NUCLEOTIDE SEQUENCE [LARGE SCALE GENOMIC DNA]</scope>
    <source>
        <strain evidence="6">ATCC 20501</strain>
    </source>
</reference>
<evidence type="ECO:0000313" key="6">
    <source>
        <dbReference type="EMBL" id="SEG92435.1"/>
    </source>
</evidence>
<feature type="DNA-binding region" description="H-T-H motif" evidence="4">
    <location>
        <begin position="38"/>
        <end position="57"/>
    </location>
</feature>
<dbReference type="SUPFAM" id="SSF46689">
    <property type="entry name" value="Homeodomain-like"/>
    <property type="match status" value="1"/>
</dbReference>
<evidence type="ECO:0000256" key="2">
    <source>
        <dbReference type="ARBA" id="ARBA00023125"/>
    </source>
</evidence>
<protein>
    <submittedName>
        <fullName evidence="6">Transcriptional regulator, TetR family</fullName>
    </submittedName>
</protein>
<dbReference type="EMBL" id="FOME01000004">
    <property type="protein sequence ID" value="SFD37809.1"/>
    <property type="molecule type" value="Genomic_DNA"/>
</dbReference>
<dbReference type="EMBL" id="FNVB01000009">
    <property type="protein sequence ID" value="SEG92435.1"/>
    <property type="molecule type" value="Genomic_DNA"/>
</dbReference>
<gene>
    <name evidence="6" type="ORF">SAMN02982929_05563</name>
    <name evidence="7" type="ORF">SAMN05216506_10492</name>
</gene>
<dbReference type="Pfam" id="PF02909">
    <property type="entry name" value="TetR_C_1"/>
    <property type="match status" value="1"/>
</dbReference>
<dbReference type="SMR" id="A0A1H6E6C4"/>
<dbReference type="PANTHER" id="PTHR30055:SF151">
    <property type="entry name" value="TRANSCRIPTIONAL REGULATORY PROTEIN"/>
    <property type="match status" value="1"/>
</dbReference>
<dbReference type="InterPro" id="IPR004111">
    <property type="entry name" value="Repressor_TetR_C"/>
</dbReference>
<keyword evidence="2 4" id="KW-0238">DNA-binding</keyword>
<dbReference type="Gene3D" id="1.10.357.10">
    <property type="entry name" value="Tetracycline Repressor, domain 2"/>
    <property type="match status" value="1"/>
</dbReference>
<dbReference type="AlphaFoldDB" id="A0A1H6E6C4"/>
<keyword evidence="1" id="KW-0805">Transcription regulation</keyword>
<evidence type="ECO:0000259" key="5">
    <source>
        <dbReference type="PROSITE" id="PS50977"/>
    </source>
</evidence>
<dbReference type="InterPro" id="IPR009057">
    <property type="entry name" value="Homeodomain-like_sf"/>
</dbReference>
<keyword evidence="8" id="KW-1185">Reference proteome</keyword>
<evidence type="ECO:0000313" key="9">
    <source>
        <dbReference type="Proteomes" id="UP000236729"/>
    </source>
</evidence>
<feature type="domain" description="HTH tetR-type" evidence="5">
    <location>
        <begin position="15"/>
        <end position="75"/>
    </location>
</feature>
<dbReference type="GO" id="GO:0003700">
    <property type="term" value="F:DNA-binding transcription factor activity"/>
    <property type="evidence" value="ECO:0007669"/>
    <property type="project" value="TreeGrafter"/>
</dbReference>
<reference evidence="8 9" key="2">
    <citation type="submission" date="2016-10" db="EMBL/GenBank/DDBJ databases">
        <authorList>
            <person name="Varghese N."/>
            <person name="Submissions S."/>
        </authorList>
    </citation>
    <scope>NUCLEOTIDE SEQUENCE [LARGE SCALE GENOMIC DNA]</scope>
    <source>
        <strain evidence="9">ATCC 20501</strain>
        <strain evidence="7 8">CGMCC 4.3529</strain>
    </source>
</reference>
<keyword evidence="3" id="KW-0804">Transcription</keyword>
<accession>A0A1I1RU14</accession>
<dbReference type="SUPFAM" id="SSF48498">
    <property type="entry name" value="Tetracyclin repressor-like, C-terminal domain"/>
    <property type="match status" value="1"/>
</dbReference>
<dbReference type="Proteomes" id="UP000199690">
    <property type="component" value="Unassembled WGS sequence"/>
</dbReference>
<evidence type="ECO:0000256" key="1">
    <source>
        <dbReference type="ARBA" id="ARBA00023015"/>
    </source>
</evidence>
<dbReference type="PANTHER" id="PTHR30055">
    <property type="entry name" value="HTH-TYPE TRANSCRIPTIONAL REGULATOR RUTR"/>
    <property type="match status" value="1"/>
</dbReference>
<organism evidence="6 9">
    <name type="scientific">Saccharopolyspora kobensis</name>
    <dbReference type="NCBI Taxonomy" id="146035"/>
    <lineage>
        <taxon>Bacteria</taxon>
        <taxon>Bacillati</taxon>
        <taxon>Actinomycetota</taxon>
        <taxon>Actinomycetes</taxon>
        <taxon>Pseudonocardiales</taxon>
        <taxon>Pseudonocardiaceae</taxon>
        <taxon>Saccharopolyspora</taxon>
    </lineage>
</organism>
<sequence>MWGLEPTSRRGPRRGLDLDRITAAAIEIADADGLAGVRMSSVATRLGVSTMALYGYVGSKEDLLIAMADAVVPAPPEPDGAPWREYLTTWTRANRDFLAGHPWLLSGSPAVPPTGPRALRWLDRALAALDGTGLDAGEAINIATALSGYARSSAALAIGLRGAVGEAPPGPVGYAEVLARVLDDRGHPALHAAVHAGAFGPAEQWVEDSDFTFGLDLLLDGVQALIARRSGESA</sequence>
<dbReference type="GO" id="GO:0000976">
    <property type="term" value="F:transcription cis-regulatory region binding"/>
    <property type="evidence" value="ECO:0007669"/>
    <property type="project" value="TreeGrafter"/>
</dbReference>
<dbReference type="Pfam" id="PF00440">
    <property type="entry name" value="TetR_N"/>
    <property type="match status" value="1"/>
</dbReference>
<dbReference type="InterPro" id="IPR050109">
    <property type="entry name" value="HTH-type_TetR-like_transc_reg"/>
</dbReference>
<dbReference type="RefSeq" id="WP_351112354.1">
    <property type="nucleotide sequence ID" value="NZ_JBEPDV010000003.1"/>
</dbReference>
<evidence type="ECO:0000313" key="8">
    <source>
        <dbReference type="Proteomes" id="UP000199690"/>
    </source>
</evidence>
<accession>A0A1H6E6C4</accession>